<evidence type="ECO:0000256" key="1">
    <source>
        <dbReference type="SAM" id="Coils"/>
    </source>
</evidence>
<evidence type="ECO:0000256" key="3">
    <source>
        <dbReference type="SAM" id="SignalP"/>
    </source>
</evidence>
<keyword evidence="1" id="KW-0175">Coiled coil</keyword>
<accession>A0A016VKJ3</accession>
<proteinExistence type="predicted"/>
<keyword evidence="5" id="KW-1185">Reference proteome</keyword>
<organism evidence="4 5">
    <name type="scientific">Ancylostoma ceylanicum</name>
    <dbReference type="NCBI Taxonomy" id="53326"/>
    <lineage>
        <taxon>Eukaryota</taxon>
        <taxon>Metazoa</taxon>
        <taxon>Ecdysozoa</taxon>
        <taxon>Nematoda</taxon>
        <taxon>Chromadorea</taxon>
        <taxon>Rhabditida</taxon>
        <taxon>Rhabditina</taxon>
        <taxon>Rhabditomorpha</taxon>
        <taxon>Strongyloidea</taxon>
        <taxon>Ancylostomatidae</taxon>
        <taxon>Ancylostomatinae</taxon>
        <taxon>Ancylostoma</taxon>
    </lineage>
</organism>
<feature type="coiled-coil region" evidence="1">
    <location>
        <begin position="144"/>
        <end position="171"/>
    </location>
</feature>
<feature type="chain" id="PRO_5001493564" evidence="3">
    <location>
        <begin position="20"/>
        <end position="187"/>
    </location>
</feature>
<evidence type="ECO:0000313" key="5">
    <source>
        <dbReference type="Proteomes" id="UP000024635"/>
    </source>
</evidence>
<gene>
    <name evidence="4" type="primary">Acey_s0008.g344</name>
    <name evidence="4" type="synonym">Acey-F59B1.2</name>
    <name evidence="4" type="ORF">Y032_0008g344</name>
</gene>
<dbReference type="OrthoDB" id="5876270at2759"/>
<feature type="region of interest" description="Disordered" evidence="2">
    <location>
        <begin position="26"/>
        <end position="72"/>
    </location>
</feature>
<name>A0A016VKJ3_9BILA</name>
<dbReference type="EMBL" id="JARK01001344">
    <property type="protein sequence ID" value="EYC28109.1"/>
    <property type="molecule type" value="Genomic_DNA"/>
</dbReference>
<feature type="signal peptide" evidence="3">
    <location>
        <begin position="1"/>
        <end position="19"/>
    </location>
</feature>
<keyword evidence="3" id="KW-0732">Signal</keyword>
<dbReference type="Proteomes" id="UP000024635">
    <property type="component" value="Unassembled WGS sequence"/>
</dbReference>
<sequence>MNTKTVLAVAVCALLLVSAFECKKPKDAKNKNAKEVGKQQKEKQVDAKQHKEKSPKAEKAKTEKAVKAEKQEKPAEIKVKEVIIEAPEVIEVSKAETQEHTHAAESVVDTINHHQQKPVIKPKSLKVLNAYEQCKLECKKQRDSVQAQDYVEQLRAELAAAEATLAAEAAAVAASSSEAAVSHDNFN</sequence>
<reference evidence="5" key="1">
    <citation type="journal article" date="2015" name="Nat. Genet.">
        <title>The genome and transcriptome of the zoonotic hookworm Ancylostoma ceylanicum identify infection-specific gene families.</title>
        <authorList>
            <person name="Schwarz E.M."/>
            <person name="Hu Y."/>
            <person name="Antoshechkin I."/>
            <person name="Miller M.M."/>
            <person name="Sternberg P.W."/>
            <person name="Aroian R.V."/>
        </authorList>
    </citation>
    <scope>NUCLEOTIDE SEQUENCE</scope>
    <source>
        <strain evidence="5">HY135</strain>
    </source>
</reference>
<protein>
    <submittedName>
        <fullName evidence="4">Uncharacterized protein</fullName>
    </submittedName>
</protein>
<evidence type="ECO:0000256" key="2">
    <source>
        <dbReference type="SAM" id="MobiDB-lite"/>
    </source>
</evidence>
<comment type="caution">
    <text evidence="4">The sequence shown here is derived from an EMBL/GenBank/DDBJ whole genome shotgun (WGS) entry which is preliminary data.</text>
</comment>
<dbReference type="AlphaFoldDB" id="A0A016VKJ3"/>
<evidence type="ECO:0000313" key="4">
    <source>
        <dbReference type="EMBL" id="EYC28109.1"/>
    </source>
</evidence>